<name>A0A0G1C9L1_9BACT</name>
<comment type="caution">
    <text evidence="1">The sequence shown here is derived from an EMBL/GenBank/DDBJ whole genome shotgun (WGS) entry which is preliminary data.</text>
</comment>
<reference evidence="1 2" key="1">
    <citation type="journal article" date="2015" name="Nature">
        <title>rRNA introns, odd ribosomes, and small enigmatic genomes across a large radiation of phyla.</title>
        <authorList>
            <person name="Brown C.T."/>
            <person name="Hug L.A."/>
            <person name="Thomas B.C."/>
            <person name="Sharon I."/>
            <person name="Castelle C.J."/>
            <person name="Singh A."/>
            <person name="Wilkins M.J."/>
            <person name="Williams K.H."/>
            <person name="Banfield J.F."/>
        </authorList>
    </citation>
    <scope>NUCLEOTIDE SEQUENCE [LARGE SCALE GENOMIC DNA]</scope>
</reference>
<evidence type="ECO:0000313" key="1">
    <source>
        <dbReference type="EMBL" id="KKS46318.1"/>
    </source>
</evidence>
<protein>
    <submittedName>
        <fullName evidence="1">Uncharacterized protein</fullName>
    </submittedName>
</protein>
<organism evidence="1 2">
    <name type="scientific">Candidatus Giovannonibacteria bacterium GW2011_GWF2_42_19</name>
    <dbReference type="NCBI Taxonomy" id="1618659"/>
    <lineage>
        <taxon>Bacteria</taxon>
        <taxon>Candidatus Giovannoniibacteriota</taxon>
    </lineage>
</organism>
<gene>
    <name evidence="1" type="ORF">UV11_C0030G0006</name>
</gene>
<dbReference type="Proteomes" id="UP000034036">
    <property type="component" value="Unassembled WGS sequence"/>
</dbReference>
<dbReference type="AlphaFoldDB" id="A0A0G1C9L1"/>
<proteinExistence type="predicted"/>
<accession>A0A0G1C9L1</accession>
<evidence type="ECO:0000313" key="2">
    <source>
        <dbReference type="Proteomes" id="UP000034036"/>
    </source>
</evidence>
<sequence>MAFGNQCVRCGREEHEHSPYLFEEEPVDAYAWIDEIGEGFSMDVLRCMEKPFPKSYSKKVEKLYWGTNHWRDRKNHRGYISPSPKEEGALYSQEVDKPLYLPHTIYILYFKNGRSIVAIGE</sequence>
<dbReference type="EMBL" id="LCDF01000030">
    <property type="protein sequence ID" value="KKS46318.1"/>
    <property type="molecule type" value="Genomic_DNA"/>
</dbReference>
<dbReference type="STRING" id="1618659.UV11_C0030G0006"/>